<feature type="region of interest" description="Disordered" evidence="7">
    <location>
        <begin position="1"/>
        <end position="22"/>
    </location>
</feature>
<evidence type="ECO:0000256" key="4">
    <source>
        <dbReference type="ARBA" id="ARBA00047639"/>
    </source>
</evidence>
<dbReference type="Pfam" id="PF13393">
    <property type="entry name" value="tRNA-synt_His"/>
    <property type="match status" value="1"/>
</dbReference>
<dbReference type="EC" id="6.1.1.21" evidence="5"/>
<dbReference type="GO" id="GO:0005524">
    <property type="term" value="F:ATP binding"/>
    <property type="evidence" value="ECO:0007669"/>
    <property type="project" value="UniProtKB-UniRule"/>
</dbReference>
<feature type="domain" description="Aminoacyl-transfer RNA synthetases class-II family profile" evidence="8">
    <location>
        <begin position="38"/>
        <end position="330"/>
    </location>
</feature>
<evidence type="ECO:0000256" key="1">
    <source>
        <dbReference type="ARBA" id="ARBA00008226"/>
    </source>
</evidence>
<dbReference type="InterPro" id="IPR041715">
    <property type="entry name" value="HisRS-like_core"/>
</dbReference>
<dbReference type="InterPro" id="IPR045864">
    <property type="entry name" value="aa-tRNA-synth_II/BPL/LPL"/>
</dbReference>
<dbReference type="EMBL" id="PCTI01000045">
    <property type="protein sequence ID" value="PIP68837.1"/>
    <property type="molecule type" value="Genomic_DNA"/>
</dbReference>
<evidence type="ECO:0000313" key="10">
    <source>
        <dbReference type="Proteomes" id="UP000229176"/>
    </source>
</evidence>
<reference evidence="9 10" key="1">
    <citation type="submission" date="2017-09" db="EMBL/GenBank/DDBJ databases">
        <title>Depth-based differentiation of microbial function through sediment-hosted aquifers and enrichment of novel symbionts in the deep terrestrial subsurface.</title>
        <authorList>
            <person name="Probst A.J."/>
            <person name="Ladd B."/>
            <person name="Jarett J.K."/>
            <person name="Geller-Mcgrath D.E."/>
            <person name="Sieber C.M."/>
            <person name="Emerson J.B."/>
            <person name="Anantharaman K."/>
            <person name="Thomas B.C."/>
            <person name="Malmstrom R."/>
            <person name="Stieglmeier M."/>
            <person name="Klingl A."/>
            <person name="Woyke T."/>
            <person name="Ryan C.M."/>
            <person name="Banfield J.F."/>
        </authorList>
    </citation>
    <scope>NUCLEOTIDE SEQUENCE [LARGE SCALE GENOMIC DNA]</scope>
    <source>
        <strain evidence="9">CG22_combo_CG10-13_8_21_14_all_32_8</strain>
    </source>
</reference>
<dbReference type="SUPFAM" id="SSF55681">
    <property type="entry name" value="Class II aaRS and biotin synthetases"/>
    <property type="match status" value="1"/>
</dbReference>
<dbReference type="GO" id="GO:0005737">
    <property type="term" value="C:cytoplasm"/>
    <property type="evidence" value="ECO:0007669"/>
    <property type="project" value="UniProtKB-SubCell"/>
</dbReference>
<feature type="binding site" evidence="6">
    <location>
        <position position="272"/>
    </location>
    <ligand>
        <name>L-histidine</name>
        <dbReference type="ChEBI" id="CHEBI:57595"/>
    </ligand>
</feature>
<dbReference type="PANTHER" id="PTHR43707:SF1">
    <property type="entry name" value="HISTIDINE--TRNA LIGASE, MITOCHONDRIAL-RELATED"/>
    <property type="match status" value="1"/>
</dbReference>
<dbReference type="PIRSF" id="PIRSF001549">
    <property type="entry name" value="His-tRNA_synth"/>
    <property type="match status" value="1"/>
</dbReference>
<dbReference type="GO" id="GO:0004821">
    <property type="term" value="F:histidine-tRNA ligase activity"/>
    <property type="evidence" value="ECO:0007669"/>
    <property type="project" value="UniProtKB-UniRule"/>
</dbReference>
<dbReference type="Proteomes" id="UP000229176">
    <property type="component" value="Unassembled WGS sequence"/>
</dbReference>
<dbReference type="InterPro" id="IPR015807">
    <property type="entry name" value="His-tRNA-ligase"/>
</dbReference>
<comment type="subcellular location">
    <subcellularLocation>
        <location evidence="5">Cytoplasm</location>
    </subcellularLocation>
</comment>
<dbReference type="InterPro" id="IPR004154">
    <property type="entry name" value="Anticodon-bd"/>
</dbReference>
<evidence type="ECO:0000313" key="9">
    <source>
        <dbReference type="EMBL" id="PIP68837.1"/>
    </source>
</evidence>
<dbReference type="CDD" id="cd00773">
    <property type="entry name" value="HisRS-like_core"/>
    <property type="match status" value="1"/>
</dbReference>
<dbReference type="NCBIfam" id="TIGR00442">
    <property type="entry name" value="hisS"/>
    <property type="match status" value="1"/>
</dbReference>
<gene>
    <name evidence="5" type="primary">hisS</name>
    <name evidence="9" type="ORF">COW91_02775</name>
</gene>
<feature type="compositionally biased region" description="Polar residues" evidence="7">
    <location>
        <begin position="9"/>
        <end position="18"/>
    </location>
</feature>
<keyword evidence="5" id="KW-0067">ATP-binding</keyword>
<dbReference type="PROSITE" id="PS50862">
    <property type="entry name" value="AA_TRNA_LIGASE_II"/>
    <property type="match status" value="1"/>
</dbReference>
<dbReference type="Gene3D" id="3.30.930.10">
    <property type="entry name" value="Bira Bifunctional Protein, Domain 2"/>
    <property type="match status" value="1"/>
</dbReference>
<keyword evidence="5" id="KW-0648">Protein biosynthesis</keyword>
<dbReference type="InterPro" id="IPR036621">
    <property type="entry name" value="Anticodon-bd_dom_sf"/>
</dbReference>
<dbReference type="AlphaFoldDB" id="A0A2H0CFZ4"/>
<dbReference type="HAMAP" id="MF_00127">
    <property type="entry name" value="His_tRNA_synth"/>
    <property type="match status" value="1"/>
</dbReference>
<comment type="catalytic activity">
    <reaction evidence="4 5">
        <text>tRNA(His) + L-histidine + ATP = L-histidyl-tRNA(His) + AMP + diphosphate + H(+)</text>
        <dbReference type="Rhea" id="RHEA:17313"/>
        <dbReference type="Rhea" id="RHEA-COMP:9665"/>
        <dbReference type="Rhea" id="RHEA-COMP:9689"/>
        <dbReference type="ChEBI" id="CHEBI:15378"/>
        <dbReference type="ChEBI" id="CHEBI:30616"/>
        <dbReference type="ChEBI" id="CHEBI:33019"/>
        <dbReference type="ChEBI" id="CHEBI:57595"/>
        <dbReference type="ChEBI" id="CHEBI:78442"/>
        <dbReference type="ChEBI" id="CHEBI:78527"/>
        <dbReference type="ChEBI" id="CHEBI:456215"/>
        <dbReference type="EC" id="6.1.1.21"/>
    </reaction>
</comment>
<evidence type="ECO:0000256" key="7">
    <source>
        <dbReference type="SAM" id="MobiDB-lite"/>
    </source>
</evidence>
<evidence type="ECO:0000256" key="5">
    <source>
        <dbReference type="HAMAP-Rule" id="MF_00127"/>
    </source>
</evidence>
<keyword evidence="3 5" id="KW-0030">Aminoacyl-tRNA synthetase</keyword>
<feature type="binding site" evidence="6">
    <location>
        <position position="141"/>
    </location>
    <ligand>
        <name>L-histidine</name>
        <dbReference type="ChEBI" id="CHEBI:57595"/>
    </ligand>
</feature>
<organism evidence="9 10">
    <name type="scientific">Candidatus Nomurabacteria bacterium CG22_combo_CG10-13_8_21_14_all_32_8</name>
    <dbReference type="NCBI Taxonomy" id="1974732"/>
    <lineage>
        <taxon>Bacteria</taxon>
        <taxon>Candidatus Nomuraibacteriota</taxon>
    </lineage>
</organism>
<feature type="binding site" evidence="6">
    <location>
        <position position="145"/>
    </location>
    <ligand>
        <name>L-histidine</name>
        <dbReference type="ChEBI" id="CHEBI:57595"/>
    </ligand>
</feature>
<evidence type="ECO:0000256" key="6">
    <source>
        <dbReference type="PIRSR" id="PIRSR001549-1"/>
    </source>
</evidence>
<feature type="binding site" evidence="6">
    <location>
        <begin position="96"/>
        <end position="98"/>
    </location>
    <ligand>
        <name>L-histidine</name>
        <dbReference type="ChEBI" id="CHEBI:57595"/>
    </ligand>
</feature>
<feature type="binding site" evidence="6">
    <location>
        <begin position="276"/>
        <end position="277"/>
    </location>
    <ligand>
        <name>L-histidine</name>
        <dbReference type="ChEBI" id="CHEBI:57595"/>
    </ligand>
</feature>
<comment type="similarity">
    <text evidence="1 5">Belongs to the class-II aminoacyl-tRNA synthetase family.</text>
</comment>
<dbReference type="GO" id="GO:0006427">
    <property type="term" value="P:histidyl-tRNA aminoacylation"/>
    <property type="evidence" value="ECO:0007669"/>
    <property type="project" value="UniProtKB-UniRule"/>
</dbReference>
<keyword evidence="5" id="KW-0963">Cytoplasm</keyword>
<proteinExistence type="inferred from homology"/>
<dbReference type="SUPFAM" id="SSF52954">
    <property type="entry name" value="Class II aaRS ABD-related"/>
    <property type="match status" value="1"/>
</dbReference>
<protein>
    <recommendedName>
        <fullName evidence="5">Histidine--tRNA ligase</fullName>
        <ecNumber evidence="5">6.1.1.21</ecNumber>
    </recommendedName>
    <alternativeName>
        <fullName evidence="5">Histidyl-tRNA synthetase</fullName>
        <shortName evidence="5">HisRS</shortName>
    </alternativeName>
</protein>
<dbReference type="InterPro" id="IPR004516">
    <property type="entry name" value="HisRS/HisZ"/>
</dbReference>
<dbReference type="PANTHER" id="PTHR43707">
    <property type="entry name" value="HISTIDYL-TRNA SYNTHETASE"/>
    <property type="match status" value="1"/>
</dbReference>
<dbReference type="Pfam" id="PF03129">
    <property type="entry name" value="HGTP_anticodon"/>
    <property type="match status" value="1"/>
</dbReference>
<comment type="caution">
    <text evidence="9">The sequence shown here is derived from an EMBL/GenBank/DDBJ whole genome shotgun (WGS) entry which is preliminary data.</text>
</comment>
<evidence type="ECO:0000259" key="8">
    <source>
        <dbReference type="PROSITE" id="PS50862"/>
    </source>
</evidence>
<sequence length="438" mass="50064">MKKVKQHSTSKNNKSKNLMSPKGMRDIINDEYYNFQGFFEKAQEIAVYYGFKPIETPILEQTEVFTSGIGEGTDIVDKEMYTLKTKGGDHLALKPEQTAGLMRSYIEKGMQNMPQPVMFYQYGPVFRHDNPQRGRFRQFWQFDLDSLGSDKSIVDALIIKVGMSILEEAGATNLSVDINSIGDKECRNIYLKELTSYYKKHIDDLAHIDRERLKTNPLRILDSKEEKTIIINENAPDAISFLCSSCKKHFKEVLEYLEEMEIGYNINKNLVRGLSYYTRTVFEIIEEKGGEDETPLTLAGGGRYDYLARQLGSKKDVPAVGFSIGVDRIISSPWYKKLYPRIMKKPKIYFIQLGSEAKLKSLNIIEILRKAHIPIAQSLSKDSLGSQLAIAEKLNVPYALIFGVKEALEDSVIVRDMSNRSQETVKLNKLLEYLKEIK</sequence>
<feature type="binding site" evidence="6">
    <location>
        <position position="127"/>
    </location>
    <ligand>
        <name>L-histidine</name>
        <dbReference type="ChEBI" id="CHEBI:57595"/>
    </ligand>
</feature>
<evidence type="ECO:0000256" key="2">
    <source>
        <dbReference type="ARBA" id="ARBA00022741"/>
    </source>
</evidence>
<keyword evidence="2 5" id="KW-0547">Nucleotide-binding</keyword>
<comment type="subunit">
    <text evidence="5">Homodimer.</text>
</comment>
<dbReference type="Gene3D" id="3.40.50.800">
    <property type="entry name" value="Anticodon-binding domain"/>
    <property type="match status" value="1"/>
</dbReference>
<dbReference type="InterPro" id="IPR006195">
    <property type="entry name" value="aa-tRNA-synth_II"/>
</dbReference>
<name>A0A2H0CFZ4_9BACT</name>
<accession>A0A2H0CFZ4</accession>
<keyword evidence="5 9" id="KW-0436">Ligase</keyword>
<evidence type="ECO:0000256" key="3">
    <source>
        <dbReference type="ARBA" id="ARBA00023146"/>
    </source>
</evidence>